<comment type="caution">
    <text evidence="2">The sequence shown here is derived from an EMBL/GenBank/DDBJ whole genome shotgun (WGS) entry which is preliminary data.</text>
</comment>
<accession>A0ABP6D8L2</accession>
<reference evidence="3" key="1">
    <citation type="journal article" date="2019" name="Int. J. Syst. Evol. Microbiol.">
        <title>The Global Catalogue of Microorganisms (GCM) 10K type strain sequencing project: providing services to taxonomists for standard genome sequencing and annotation.</title>
        <authorList>
            <consortium name="The Broad Institute Genomics Platform"/>
            <consortium name="The Broad Institute Genome Sequencing Center for Infectious Disease"/>
            <person name="Wu L."/>
            <person name="Ma J."/>
        </authorList>
    </citation>
    <scope>NUCLEOTIDE SEQUENCE [LARGE SCALE GENOMIC DNA]</scope>
    <source>
        <strain evidence="3">JCM 4524</strain>
    </source>
</reference>
<dbReference type="InterPro" id="IPR013595">
    <property type="entry name" value="Pept_S33_TAP-like_C"/>
</dbReference>
<evidence type="ECO:0000259" key="1">
    <source>
        <dbReference type="Pfam" id="PF08386"/>
    </source>
</evidence>
<dbReference type="EMBL" id="BAAASJ010000030">
    <property type="protein sequence ID" value="GAA2633834.1"/>
    <property type="molecule type" value="Genomic_DNA"/>
</dbReference>
<feature type="domain" description="Peptidase S33 tripeptidyl aminopeptidase-like C-terminal" evidence="1">
    <location>
        <begin position="1"/>
        <end position="40"/>
    </location>
</feature>
<organism evidence="2 3">
    <name type="scientific">Streptomyces vastus</name>
    <dbReference type="NCBI Taxonomy" id="285451"/>
    <lineage>
        <taxon>Bacteria</taxon>
        <taxon>Bacillati</taxon>
        <taxon>Actinomycetota</taxon>
        <taxon>Actinomycetes</taxon>
        <taxon>Kitasatosporales</taxon>
        <taxon>Streptomycetaceae</taxon>
        <taxon>Streptomyces</taxon>
    </lineage>
</organism>
<keyword evidence="3" id="KW-1185">Reference proteome</keyword>
<gene>
    <name evidence="2" type="ORF">GCM10010307_28580</name>
</gene>
<protein>
    <recommendedName>
        <fullName evidence="1">Peptidase S33 tripeptidyl aminopeptidase-like C-terminal domain-containing protein</fullName>
    </recommendedName>
</protein>
<evidence type="ECO:0000313" key="3">
    <source>
        <dbReference type="Proteomes" id="UP001500151"/>
    </source>
</evidence>
<evidence type="ECO:0000313" key="2">
    <source>
        <dbReference type="EMBL" id="GAA2633834.1"/>
    </source>
</evidence>
<dbReference type="Pfam" id="PF08386">
    <property type="entry name" value="Abhydrolase_4"/>
    <property type="match status" value="1"/>
</dbReference>
<dbReference type="Proteomes" id="UP001500151">
    <property type="component" value="Unassembled WGS sequence"/>
</dbReference>
<sequence length="41" mass="4479">MVTVNSTGHDAYLANGNECGDRTVSRFLAMGERPGRDVYCD</sequence>
<proteinExistence type="predicted"/>
<name>A0ABP6D8L2_9ACTN</name>